<dbReference type="Gene3D" id="2.30.30.90">
    <property type="match status" value="1"/>
</dbReference>
<accession>A0A0F7K573</accession>
<dbReference type="OrthoDB" id="9811076at2"/>
<dbReference type="PANTHER" id="PTHR42954">
    <property type="entry name" value="FE(2+) TRANSPORT PROTEIN A"/>
    <property type="match status" value="1"/>
</dbReference>
<organism evidence="3 4">
    <name type="scientific">Sedimenticola thiotaurini</name>
    <dbReference type="NCBI Taxonomy" id="1543721"/>
    <lineage>
        <taxon>Bacteria</taxon>
        <taxon>Pseudomonadati</taxon>
        <taxon>Pseudomonadota</taxon>
        <taxon>Gammaproteobacteria</taxon>
        <taxon>Chromatiales</taxon>
        <taxon>Sedimenticolaceae</taxon>
        <taxon>Sedimenticola</taxon>
    </lineage>
</organism>
<dbReference type="InterPro" id="IPR007167">
    <property type="entry name" value="Fe-transptr_FeoA-like"/>
</dbReference>
<dbReference type="EMBL" id="CP011412">
    <property type="protein sequence ID" value="AKH22103.1"/>
    <property type="molecule type" value="Genomic_DNA"/>
</dbReference>
<dbReference type="InterPro" id="IPR008988">
    <property type="entry name" value="Transcriptional_repressor_C"/>
</dbReference>
<sequence length="78" mass="8461">MSESLKEMAVGDVGRVVGFGEGGKIYRKKLLSMGVTPGVEFSVTRYAPMGDPVEIKVRGFSLSLRKAEAEAILIERQS</sequence>
<dbReference type="SUPFAM" id="SSF50037">
    <property type="entry name" value="C-terminal domain of transcriptional repressors"/>
    <property type="match status" value="1"/>
</dbReference>
<evidence type="ECO:0000259" key="2">
    <source>
        <dbReference type="SMART" id="SM00899"/>
    </source>
</evidence>
<keyword evidence="4" id="KW-1185">Reference proteome</keyword>
<dbReference type="KEGG" id="seds:AAY24_07005"/>
<dbReference type="RefSeq" id="WP_046861091.1">
    <property type="nucleotide sequence ID" value="NZ_CP011412.1"/>
</dbReference>
<dbReference type="PATRIC" id="fig|1543721.4.peg.1454"/>
<name>A0A0F7K573_9GAMM</name>
<dbReference type="SMART" id="SM00899">
    <property type="entry name" value="FeoA"/>
    <property type="match status" value="1"/>
</dbReference>
<dbReference type="PANTHER" id="PTHR42954:SF2">
    <property type="entry name" value="FE(2+) TRANSPORT PROTEIN A"/>
    <property type="match status" value="1"/>
</dbReference>
<dbReference type="InterPro" id="IPR038157">
    <property type="entry name" value="FeoA_core_dom"/>
</dbReference>
<protein>
    <submittedName>
        <fullName evidence="3">Iron transporter FeoA</fullName>
    </submittedName>
</protein>
<dbReference type="InterPro" id="IPR052713">
    <property type="entry name" value="FeoA"/>
</dbReference>
<gene>
    <name evidence="3" type="ORF">AAY24_07005</name>
</gene>
<reference evidence="3 4" key="1">
    <citation type="journal article" date="2015" name="Genome Announc.">
        <title>Complete Genome Sequence of Sedimenticola thiotaurini Strain SIP-G1, a Polyphosphate- and Polyhydroxyalkanoate-Accumulating Sulfur-Oxidizing Gammaproteobacterium Isolated from Salt Marsh Sediments.</title>
        <authorList>
            <person name="Flood B.E."/>
            <person name="Jones D.S."/>
            <person name="Bailey J.V."/>
        </authorList>
    </citation>
    <scope>NUCLEOTIDE SEQUENCE [LARGE SCALE GENOMIC DNA]</scope>
    <source>
        <strain evidence="3 4">SIP-G1</strain>
    </source>
</reference>
<keyword evidence="1" id="KW-0408">Iron</keyword>
<evidence type="ECO:0000313" key="4">
    <source>
        <dbReference type="Proteomes" id="UP000034410"/>
    </source>
</evidence>
<evidence type="ECO:0000313" key="3">
    <source>
        <dbReference type="EMBL" id="AKH22103.1"/>
    </source>
</evidence>
<dbReference type="Proteomes" id="UP000034410">
    <property type="component" value="Chromosome"/>
</dbReference>
<evidence type="ECO:0000256" key="1">
    <source>
        <dbReference type="ARBA" id="ARBA00023004"/>
    </source>
</evidence>
<feature type="domain" description="Ferrous iron transporter FeoA-like" evidence="2">
    <location>
        <begin position="3"/>
        <end position="76"/>
    </location>
</feature>
<dbReference type="Pfam" id="PF04023">
    <property type="entry name" value="FeoA"/>
    <property type="match status" value="1"/>
</dbReference>
<proteinExistence type="predicted"/>
<dbReference type="AlphaFoldDB" id="A0A0F7K573"/>
<dbReference type="GO" id="GO:0046914">
    <property type="term" value="F:transition metal ion binding"/>
    <property type="evidence" value="ECO:0007669"/>
    <property type="project" value="InterPro"/>
</dbReference>